<evidence type="ECO:0000313" key="2">
    <source>
        <dbReference type="Proteomes" id="UP000252519"/>
    </source>
</evidence>
<organism evidence="1 2">
    <name type="scientific">Ancylostoma caninum</name>
    <name type="common">Dog hookworm</name>
    <dbReference type="NCBI Taxonomy" id="29170"/>
    <lineage>
        <taxon>Eukaryota</taxon>
        <taxon>Metazoa</taxon>
        <taxon>Ecdysozoa</taxon>
        <taxon>Nematoda</taxon>
        <taxon>Chromadorea</taxon>
        <taxon>Rhabditida</taxon>
        <taxon>Rhabditina</taxon>
        <taxon>Rhabditomorpha</taxon>
        <taxon>Strongyloidea</taxon>
        <taxon>Ancylostomatidae</taxon>
        <taxon>Ancylostomatinae</taxon>
        <taxon>Ancylostoma</taxon>
    </lineage>
</organism>
<dbReference type="AlphaFoldDB" id="A0A368GPR5"/>
<accession>A0A368GPR5</accession>
<name>A0A368GPR5_ANCCA</name>
<dbReference type="Proteomes" id="UP000252519">
    <property type="component" value="Unassembled WGS sequence"/>
</dbReference>
<proteinExistence type="predicted"/>
<reference evidence="1 2" key="1">
    <citation type="submission" date="2014-10" db="EMBL/GenBank/DDBJ databases">
        <title>Draft genome of the hookworm Ancylostoma caninum.</title>
        <authorList>
            <person name="Mitreva M."/>
        </authorList>
    </citation>
    <scope>NUCLEOTIDE SEQUENCE [LARGE SCALE GENOMIC DNA]</scope>
    <source>
        <strain evidence="1 2">Baltimore</strain>
    </source>
</reference>
<dbReference type="EMBL" id="JOJR01000080">
    <property type="protein sequence ID" value="RCN46372.1"/>
    <property type="molecule type" value="Genomic_DNA"/>
</dbReference>
<protein>
    <submittedName>
        <fullName evidence="1">Uncharacterized protein</fullName>
    </submittedName>
</protein>
<evidence type="ECO:0000313" key="1">
    <source>
        <dbReference type="EMBL" id="RCN46372.1"/>
    </source>
</evidence>
<keyword evidence="2" id="KW-1185">Reference proteome</keyword>
<sequence length="118" mass="12882">MGCATSQSVRTPRITGLGEALIPTLPSMYNLSVLKFQNSVRSHIRRRNREHAVGGAHLSGEGVLLPWAGDLRPLQPVRRLFGWDDFGDRACRVHGRDGLCATVSTLLNVPDAVLAQQP</sequence>
<gene>
    <name evidence="1" type="ORF">ANCCAN_07550</name>
</gene>
<comment type="caution">
    <text evidence="1">The sequence shown here is derived from an EMBL/GenBank/DDBJ whole genome shotgun (WGS) entry which is preliminary data.</text>
</comment>